<keyword evidence="4 7" id="KW-0472">Membrane</keyword>
<keyword evidence="3 7" id="KW-1133">Transmembrane helix</keyword>
<evidence type="ECO:0000256" key="6">
    <source>
        <dbReference type="ARBA" id="ARBA00023316"/>
    </source>
</evidence>
<accession>A0A7J0BDU9</accession>
<dbReference type="Gene3D" id="3.30.1490.480">
    <property type="entry name" value="Endolytic murein transglycosylase"/>
    <property type="match status" value="1"/>
</dbReference>
<keyword evidence="2 7" id="KW-0812">Transmembrane</keyword>
<evidence type="ECO:0000256" key="5">
    <source>
        <dbReference type="ARBA" id="ARBA00023239"/>
    </source>
</evidence>
<feature type="site" description="Important for catalytic activity" evidence="7">
    <location>
        <position position="224"/>
    </location>
</feature>
<protein>
    <recommendedName>
        <fullName evidence="7">Endolytic murein transglycosylase</fullName>
        <ecNumber evidence="7">4.2.2.29</ecNumber>
    </recommendedName>
    <alternativeName>
        <fullName evidence="7">Peptidoglycan lytic transglycosylase</fullName>
    </alternativeName>
    <alternativeName>
        <fullName evidence="7">Peptidoglycan polymerization terminase</fullName>
    </alternativeName>
</protein>
<dbReference type="HAMAP" id="MF_02065">
    <property type="entry name" value="MltG"/>
    <property type="match status" value="1"/>
</dbReference>
<dbReference type="RefSeq" id="WP_174403409.1">
    <property type="nucleotide sequence ID" value="NZ_BLVO01000001.1"/>
</dbReference>
<keyword evidence="1 7" id="KW-1003">Cell membrane</keyword>
<sequence>MKKALTVSMGTIAALILFASLFAWQQARSFLDTAPEEVGQEVHIRIRPGMSFDKVAAALHEKHVITSVSKFRLLARYRKLTGSIQAGEFIVNTGWTPDQVLDMLVKGMPVQYRLQFPEGLAWWDVAKAVEAQEFARAGDFRQVIHDPAFLKENNIPFDNAEGFLFPETYLMDKPEIMTPRTAWDTASRLVKTFWAKTSPLWPAGPPPAEELRRILTIASLVEKETSVPEERALVAGVYVNRIRRNMLLQADPTIIYGIGPAFNGNITRADLRNATNPYNTYSHPGLPPTPICSPGLESIRAALSPQQHAYLYFVARGDGSHQFSKTLQEHNAAVAKYQLRRGRR</sequence>
<keyword evidence="6 7" id="KW-0961">Cell wall biogenesis/degradation</keyword>
<comment type="catalytic activity">
    <reaction evidence="7">
        <text>a peptidoglycan chain = a peptidoglycan chain with N-acetyl-1,6-anhydromuramyl-[peptide] at the reducing end + a peptidoglycan chain with N-acetylglucosamine at the non-reducing end.</text>
        <dbReference type="EC" id="4.2.2.29"/>
    </reaction>
</comment>
<dbReference type="Gene3D" id="3.30.160.60">
    <property type="entry name" value="Classic Zinc Finger"/>
    <property type="match status" value="1"/>
</dbReference>
<proteinExistence type="inferred from homology"/>
<evidence type="ECO:0000256" key="2">
    <source>
        <dbReference type="ARBA" id="ARBA00022692"/>
    </source>
</evidence>
<gene>
    <name evidence="7" type="primary">mltG</name>
    <name evidence="8" type="ORF">DSM101010T_00630</name>
</gene>
<comment type="caution">
    <text evidence="8">The sequence shown here is derived from an EMBL/GenBank/DDBJ whole genome shotgun (WGS) entry which is preliminary data.</text>
</comment>
<evidence type="ECO:0000313" key="8">
    <source>
        <dbReference type="EMBL" id="GFM31698.1"/>
    </source>
</evidence>
<dbReference type="PANTHER" id="PTHR30518:SF2">
    <property type="entry name" value="ENDOLYTIC MUREIN TRANSGLYCOSYLASE"/>
    <property type="match status" value="1"/>
</dbReference>
<dbReference type="Proteomes" id="UP000503840">
    <property type="component" value="Unassembled WGS sequence"/>
</dbReference>
<dbReference type="EC" id="4.2.2.29" evidence="7"/>
<dbReference type="GO" id="GO:0008932">
    <property type="term" value="F:lytic endotransglycosylase activity"/>
    <property type="evidence" value="ECO:0007669"/>
    <property type="project" value="UniProtKB-UniRule"/>
</dbReference>
<dbReference type="GO" id="GO:0071555">
    <property type="term" value="P:cell wall organization"/>
    <property type="evidence" value="ECO:0007669"/>
    <property type="project" value="UniProtKB-KW"/>
</dbReference>
<comment type="similarity">
    <text evidence="7">Belongs to the transglycosylase MltG family.</text>
</comment>
<keyword evidence="5 7" id="KW-0456">Lyase</keyword>
<evidence type="ECO:0000256" key="7">
    <source>
        <dbReference type="HAMAP-Rule" id="MF_02065"/>
    </source>
</evidence>
<evidence type="ECO:0000256" key="3">
    <source>
        <dbReference type="ARBA" id="ARBA00022989"/>
    </source>
</evidence>
<dbReference type="GO" id="GO:0009252">
    <property type="term" value="P:peptidoglycan biosynthetic process"/>
    <property type="evidence" value="ECO:0007669"/>
    <property type="project" value="UniProtKB-UniRule"/>
</dbReference>
<evidence type="ECO:0000313" key="9">
    <source>
        <dbReference type="Proteomes" id="UP000503840"/>
    </source>
</evidence>
<dbReference type="GO" id="GO:0005886">
    <property type="term" value="C:plasma membrane"/>
    <property type="evidence" value="ECO:0007669"/>
    <property type="project" value="UniProtKB-UniRule"/>
</dbReference>
<evidence type="ECO:0000256" key="1">
    <source>
        <dbReference type="ARBA" id="ARBA00022475"/>
    </source>
</evidence>
<dbReference type="FunFam" id="3.30.160.60:FF:000242">
    <property type="entry name" value="Endolytic murein transglycosylase"/>
    <property type="match status" value="1"/>
</dbReference>
<comment type="function">
    <text evidence="7">Functions as a peptidoglycan terminase that cleaves nascent peptidoglycan strands endolytically to terminate their elongation.</text>
</comment>
<dbReference type="CDD" id="cd08010">
    <property type="entry name" value="MltG_like"/>
    <property type="match status" value="1"/>
</dbReference>
<reference evidence="8 9" key="1">
    <citation type="submission" date="2020-05" db="EMBL/GenBank/DDBJ databases">
        <title>Draft genome sequence of Desulfovibrio sp. strain HN2T.</title>
        <authorList>
            <person name="Ueno A."/>
            <person name="Tamazawa S."/>
            <person name="Tamamura S."/>
            <person name="Murakami T."/>
            <person name="Kiyama T."/>
            <person name="Inomata H."/>
            <person name="Amano Y."/>
            <person name="Miyakawa K."/>
            <person name="Tamaki H."/>
            <person name="Naganuma T."/>
            <person name="Kaneko K."/>
        </authorList>
    </citation>
    <scope>NUCLEOTIDE SEQUENCE [LARGE SCALE GENOMIC DNA]</scope>
    <source>
        <strain evidence="8 9">HN2</strain>
    </source>
</reference>
<organism evidence="8 9">
    <name type="scientific">Desulfovibrio subterraneus</name>
    <dbReference type="NCBI Taxonomy" id="2718620"/>
    <lineage>
        <taxon>Bacteria</taxon>
        <taxon>Pseudomonadati</taxon>
        <taxon>Thermodesulfobacteriota</taxon>
        <taxon>Desulfovibrionia</taxon>
        <taxon>Desulfovibrionales</taxon>
        <taxon>Desulfovibrionaceae</taxon>
        <taxon>Desulfovibrio</taxon>
    </lineage>
</organism>
<keyword evidence="9" id="KW-1185">Reference proteome</keyword>
<evidence type="ECO:0000256" key="4">
    <source>
        <dbReference type="ARBA" id="ARBA00023136"/>
    </source>
</evidence>
<name>A0A7J0BDU9_9BACT</name>
<dbReference type="InterPro" id="IPR003770">
    <property type="entry name" value="MLTG-like"/>
</dbReference>
<dbReference type="PANTHER" id="PTHR30518">
    <property type="entry name" value="ENDOLYTIC MUREIN TRANSGLYCOSYLASE"/>
    <property type="match status" value="1"/>
</dbReference>
<dbReference type="AlphaFoldDB" id="A0A7J0BDU9"/>
<dbReference type="EMBL" id="BLVO01000001">
    <property type="protein sequence ID" value="GFM31698.1"/>
    <property type="molecule type" value="Genomic_DNA"/>
</dbReference>
<dbReference type="NCBIfam" id="TIGR00247">
    <property type="entry name" value="endolytic transglycosylase MltG"/>
    <property type="match status" value="1"/>
</dbReference>
<dbReference type="Pfam" id="PF02618">
    <property type="entry name" value="YceG"/>
    <property type="match status" value="1"/>
</dbReference>